<feature type="region of interest" description="Disordered" evidence="1">
    <location>
        <begin position="1"/>
        <end position="27"/>
    </location>
</feature>
<evidence type="ECO:0000256" key="2">
    <source>
        <dbReference type="SAM" id="Phobius"/>
    </source>
</evidence>
<dbReference type="SUPFAM" id="SSF82199">
    <property type="entry name" value="SET domain"/>
    <property type="match status" value="1"/>
</dbReference>
<dbReference type="PANTHER" id="PTHR47332:SF4">
    <property type="entry name" value="SET DOMAIN-CONTAINING PROTEIN 5"/>
    <property type="match status" value="1"/>
</dbReference>
<keyword evidence="2" id="KW-1133">Transmembrane helix</keyword>
<dbReference type="Proteomes" id="UP000217199">
    <property type="component" value="Unassembled WGS sequence"/>
</dbReference>
<keyword evidence="2" id="KW-0472">Membrane</keyword>
<dbReference type="Gene3D" id="1.25.40.10">
    <property type="entry name" value="Tetratricopeptide repeat domain"/>
    <property type="match status" value="1"/>
</dbReference>
<dbReference type="Gene3D" id="2.170.270.10">
    <property type="entry name" value="SET domain"/>
    <property type="match status" value="1"/>
</dbReference>
<name>A0A286UCN1_9AGAM</name>
<evidence type="ECO:0000256" key="1">
    <source>
        <dbReference type="SAM" id="MobiDB-lite"/>
    </source>
</evidence>
<dbReference type="Pfam" id="PF00856">
    <property type="entry name" value="SET"/>
    <property type="match status" value="1"/>
</dbReference>
<accession>A0A286UCN1</accession>
<dbReference type="InterPro" id="IPR011990">
    <property type="entry name" value="TPR-like_helical_dom_sf"/>
</dbReference>
<comment type="caution">
    <text evidence="4">The sequence shown here is derived from an EMBL/GenBank/DDBJ whole genome shotgun (WGS) entry which is preliminary data.</text>
</comment>
<dbReference type="InterPro" id="IPR046341">
    <property type="entry name" value="SET_dom_sf"/>
</dbReference>
<dbReference type="STRING" id="2282107.A0A286UCN1"/>
<proteinExistence type="predicted"/>
<dbReference type="PROSITE" id="PS50280">
    <property type="entry name" value="SET"/>
    <property type="match status" value="1"/>
</dbReference>
<dbReference type="InterPro" id="IPR001214">
    <property type="entry name" value="SET_dom"/>
</dbReference>
<feature type="domain" description="SET" evidence="3">
    <location>
        <begin position="75"/>
        <end position="224"/>
    </location>
</feature>
<keyword evidence="5" id="KW-1185">Reference proteome</keyword>
<evidence type="ECO:0000313" key="5">
    <source>
        <dbReference type="Proteomes" id="UP000217199"/>
    </source>
</evidence>
<dbReference type="CDD" id="cd20071">
    <property type="entry name" value="SET_SMYD"/>
    <property type="match status" value="1"/>
</dbReference>
<dbReference type="InterPro" id="IPR053185">
    <property type="entry name" value="SET_domain_protein"/>
</dbReference>
<dbReference type="InParanoid" id="A0A286UCN1"/>
<dbReference type="PANTHER" id="PTHR47332">
    <property type="entry name" value="SET DOMAIN-CONTAINING PROTEIN 5"/>
    <property type="match status" value="1"/>
</dbReference>
<organism evidence="4 5">
    <name type="scientific">Pyrrhoderma noxium</name>
    <dbReference type="NCBI Taxonomy" id="2282107"/>
    <lineage>
        <taxon>Eukaryota</taxon>
        <taxon>Fungi</taxon>
        <taxon>Dikarya</taxon>
        <taxon>Basidiomycota</taxon>
        <taxon>Agaricomycotina</taxon>
        <taxon>Agaricomycetes</taxon>
        <taxon>Hymenochaetales</taxon>
        <taxon>Hymenochaetaceae</taxon>
        <taxon>Pyrrhoderma</taxon>
    </lineage>
</organism>
<dbReference type="SMART" id="SM00317">
    <property type="entry name" value="SET"/>
    <property type="match status" value="1"/>
</dbReference>
<dbReference type="OrthoDB" id="265717at2759"/>
<evidence type="ECO:0000259" key="3">
    <source>
        <dbReference type="PROSITE" id="PS50280"/>
    </source>
</evidence>
<dbReference type="AlphaFoldDB" id="A0A286UCN1"/>
<protein>
    <submittedName>
        <fullName evidence="4">SET domain-containing</fullName>
    </submittedName>
</protein>
<gene>
    <name evidence="4" type="ORF">PNOK_0737200</name>
</gene>
<evidence type="ECO:0000313" key="4">
    <source>
        <dbReference type="EMBL" id="PAV17308.1"/>
    </source>
</evidence>
<keyword evidence="2" id="KW-0812">Transmembrane</keyword>
<feature type="transmembrane region" description="Helical" evidence="2">
    <location>
        <begin position="36"/>
        <end position="57"/>
    </location>
</feature>
<sequence>MSGSSPRGQSLRRRKREQDNSKPTIPKKQSVQRVKFVVATYPVVALSLLAIIVYTLIRYKSSTVDNTITIDSHAYPFEIKELPGRGKGLIATRDIEQGELLIKERPLVLVPSSTQESPSTLLRNRLNKLSSPEEISYFSLSYVVPGRDTEKAPLSEDDIILATFQTNAISAGSDVGLFPLTARLNHGCSSSFNSVYSWRPEEGSLVVHALKPIKRGEELLTTYTDTKRPRQERQNYLKSYYDFTCTCPVCSLQGLESQLSDKRLSEMTSLGQKFASWGSYQIDGNTASHIANTIWGLGEEEGYWSERGRLAADMVHVAAVHSDDHAVLHWAKLAHKWFSFELGNDSIQVKDMLPVIRNPSSHRFWATREKQVIGLPSFS</sequence>
<dbReference type="FunCoup" id="A0A286UCN1">
    <property type="interactions" value="1"/>
</dbReference>
<reference evidence="4 5" key="1">
    <citation type="journal article" date="2017" name="Mol. Ecol.">
        <title>Comparative and population genomic landscape of Phellinus noxius: A hypervariable fungus causing root rot in trees.</title>
        <authorList>
            <person name="Chung C.L."/>
            <person name="Lee T.J."/>
            <person name="Akiba M."/>
            <person name="Lee H.H."/>
            <person name="Kuo T.H."/>
            <person name="Liu D."/>
            <person name="Ke H.M."/>
            <person name="Yokoi T."/>
            <person name="Roa M.B."/>
            <person name="Lu M.J."/>
            <person name="Chang Y.Y."/>
            <person name="Ann P.J."/>
            <person name="Tsai J.N."/>
            <person name="Chen C.Y."/>
            <person name="Tzean S.S."/>
            <person name="Ota Y."/>
            <person name="Hattori T."/>
            <person name="Sahashi N."/>
            <person name="Liou R.F."/>
            <person name="Kikuchi T."/>
            <person name="Tsai I.J."/>
        </authorList>
    </citation>
    <scope>NUCLEOTIDE SEQUENCE [LARGE SCALE GENOMIC DNA]</scope>
    <source>
        <strain evidence="4 5">FFPRI411160</strain>
    </source>
</reference>
<dbReference type="EMBL" id="NBII01000007">
    <property type="protein sequence ID" value="PAV17308.1"/>
    <property type="molecule type" value="Genomic_DNA"/>
</dbReference>